<organism evidence="2 3">
    <name type="scientific">Haematococcus lacustris</name>
    <name type="common">Green alga</name>
    <name type="synonym">Haematococcus pluvialis</name>
    <dbReference type="NCBI Taxonomy" id="44745"/>
    <lineage>
        <taxon>Eukaryota</taxon>
        <taxon>Viridiplantae</taxon>
        <taxon>Chlorophyta</taxon>
        <taxon>core chlorophytes</taxon>
        <taxon>Chlorophyceae</taxon>
        <taxon>CS clade</taxon>
        <taxon>Chlamydomonadales</taxon>
        <taxon>Haematococcaceae</taxon>
        <taxon>Haematococcus</taxon>
    </lineage>
</organism>
<proteinExistence type="predicted"/>
<comment type="caution">
    <text evidence="2">The sequence shown here is derived from an EMBL/GenBank/DDBJ whole genome shotgun (WGS) entry which is preliminary data.</text>
</comment>
<protein>
    <submittedName>
        <fullName evidence="2">Uncharacterized protein</fullName>
    </submittedName>
</protein>
<sequence>MHTRHTHCEIGHPRPSSSSLQDSNVPSLELSLAHINAHKTPPIEKAVALLSPSMPTQAQATKDILNLRKHNNLQTPCVPTLLYSASLLGQTINDVHFDMQPSSGMTRLFMTIGLARAGPLRRTAEHLHVPCPASAPDQLARLGHLPGAGCVGVAAAGVRDPPLRVPCKHDLLLGYHPALPVPWLPPQVPQRPAALGVPSRASLPACGSCLRCPAQPAAQLPCLAAVWRHGPGHARLCKAAESKEGGCMQPCQWEQQRWAAGQILTTTHELHGGQGAVDHARGYAVHQTTWTHPCNQKLKLPEPAVALAICRNAAVWVDGG</sequence>
<evidence type="ECO:0000313" key="2">
    <source>
        <dbReference type="EMBL" id="GFH25521.1"/>
    </source>
</evidence>
<dbReference type="EMBL" id="BLLF01002838">
    <property type="protein sequence ID" value="GFH25521.1"/>
    <property type="molecule type" value="Genomic_DNA"/>
</dbReference>
<feature type="compositionally biased region" description="Basic and acidic residues" evidence="1">
    <location>
        <begin position="1"/>
        <end position="12"/>
    </location>
</feature>
<evidence type="ECO:0000313" key="3">
    <source>
        <dbReference type="Proteomes" id="UP000485058"/>
    </source>
</evidence>
<reference evidence="2 3" key="1">
    <citation type="submission" date="2020-02" db="EMBL/GenBank/DDBJ databases">
        <title>Draft genome sequence of Haematococcus lacustris strain NIES-144.</title>
        <authorList>
            <person name="Morimoto D."/>
            <person name="Nakagawa S."/>
            <person name="Yoshida T."/>
            <person name="Sawayama S."/>
        </authorList>
    </citation>
    <scope>NUCLEOTIDE SEQUENCE [LARGE SCALE GENOMIC DNA]</scope>
    <source>
        <strain evidence="2 3">NIES-144</strain>
    </source>
</reference>
<feature type="compositionally biased region" description="Polar residues" evidence="1">
    <location>
        <begin position="15"/>
        <end position="25"/>
    </location>
</feature>
<gene>
    <name evidence="2" type="ORF">HaLaN_23500</name>
</gene>
<dbReference type="AlphaFoldDB" id="A0A699ZT45"/>
<name>A0A699ZT45_HAELA</name>
<keyword evidence="3" id="KW-1185">Reference proteome</keyword>
<dbReference type="Proteomes" id="UP000485058">
    <property type="component" value="Unassembled WGS sequence"/>
</dbReference>
<evidence type="ECO:0000256" key="1">
    <source>
        <dbReference type="SAM" id="MobiDB-lite"/>
    </source>
</evidence>
<feature type="region of interest" description="Disordered" evidence="1">
    <location>
        <begin position="1"/>
        <end position="25"/>
    </location>
</feature>
<accession>A0A699ZT45</accession>